<dbReference type="GeneID" id="24819763"/>
<dbReference type="HOGENOM" id="CLU_005854_7_3_2"/>
<dbReference type="PANTHER" id="PTHR11575">
    <property type="entry name" value="5'-NUCLEOTIDASE-RELATED"/>
    <property type="match status" value="1"/>
</dbReference>
<dbReference type="EMBL" id="CP011070">
    <property type="protein sequence ID" value="AJW70215.1"/>
    <property type="molecule type" value="Genomic_DNA"/>
</dbReference>
<dbReference type="GO" id="GO:0009166">
    <property type="term" value="P:nucleotide catabolic process"/>
    <property type="evidence" value="ECO:0007669"/>
    <property type="project" value="InterPro"/>
</dbReference>
<dbReference type="RefSeq" id="WP_048115391.1">
    <property type="nucleotide sequence ID" value="NZ_CP011070.1"/>
</dbReference>
<sequence length="504" mass="58086">MKNILKIIQDITKKRVIVHITDTYFLNESKNGKEIEIPGFARIYRILEILSKNKENEILFVHSGDFLFPSFLSNFFKGKQMISILNECKLDYCTLGNHDFDGGLKILKSRIKESKFNYIITNLTAPKEITRNILQYDVWPKKSPKIALIGIVGKMTANKAVENGFKMKNAQQSLKIIDEIKEKFPEIKLLLVLSHMGDVEDIELKKTIQKKWPLKSIILGGHDHNQLISYNSKLDRCMLVKGQSNARTIQIIFSDKENTNEPKGFLQNKLLVLNSKHYQKISPSKKIRKEIDSWYKKLKNENKLPSNNVVKIFPKDTVLDATEVSLRKGTTNFGNFISDCLKNHTKSDIAFVNSGHFRGDRNFFEKLTERNLFDTFVMKQRGNILVTKLSTKECVLFLKHAYSQIGKGKILQFSKNALEFIKESKKNRKINVALISDMIFSNEDGFAEILAKNRKITVSKLQKLLRKDIIKNENLIDIILTSASKTNYDPEIRFQVGENSSHYQ</sequence>
<proteinExistence type="predicted"/>
<dbReference type="InterPro" id="IPR004843">
    <property type="entry name" value="Calcineurin-like_PHP"/>
</dbReference>
<dbReference type="GO" id="GO:0008768">
    <property type="term" value="F:UDP-sugar diphosphatase activity"/>
    <property type="evidence" value="ECO:0007669"/>
    <property type="project" value="TreeGrafter"/>
</dbReference>
<dbReference type="OrthoDB" id="21342at2157"/>
<dbReference type="AlphaFoldDB" id="A0A0D5C1K6"/>
<dbReference type="Proteomes" id="UP000032408">
    <property type="component" value="Chromosome"/>
</dbReference>
<dbReference type="Pfam" id="PF02872">
    <property type="entry name" value="5_nucleotid_C"/>
    <property type="match status" value="1"/>
</dbReference>
<evidence type="ECO:0000313" key="5">
    <source>
        <dbReference type="Proteomes" id="UP000032408"/>
    </source>
</evidence>
<dbReference type="InterPro" id="IPR029052">
    <property type="entry name" value="Metallo-depent_PP-like"/>
</dbReference>
<dbReference type="InterPro" id="IPR036907">
    <property type="entry name" value="5'-Nucleotdase_C_sf"/>
</dbReference>
<evidence type="ECO:0000313" key="4">
    <source>
        <dbReference type="EMBL" id="AJW70215.1"/>
    </source>
</evidence>
<dbReference type="PANTHER" id="PTHR11575:SF24">
    <property type="entry name" value="5'-NUCLEOTIDASE"/>
    <property type="match status" value="1"/>
</dbReference>
<name>A0A0D5C1K6_9ARCH</name>
<feature type="domain" description="Calcineurin-like phosphoesterase" evidence="2">
    <location>
        <begin position="17"/>
        <end position="225"/>
    </location>
</feature>
<dbReference type="SUPFAM" id="SSF56300">
    <property type="entry name" value="Metallo-dependent phosphatases"/>
    <property type="match status" value="1"/>
</dbReference>
<keyword evidence="5" id="KW-1185">Reference proteome</keyword>
<organism evidence="4 5">
    <name type="scientific">Nitrosopumilus adriaticus</name>
    <dbReference type="NCBI Taxonomy" id="1580092"/>
    <lineage>
        <taxon>Archaea</taxon>
        <taxon>Nitrososphaerota</taxon>
        <taxon>Nitrososphaeria</taxon>
        <taxon>Nitrosopumilales</taxon>
        <taxon>Nitrosopumilaceae</taxon>
        <taxon>Nitrosopumilus</taxon>
    </lineage>
</organism>
<keyword evidence="4" id="KW-0378">Hydrolase</keyword>
<keyword evidence="1" id="KW-0732">Signal</keyword>
<dbReference type="EC" id="3.1.3.5" evidence="4"/>
<dbReference type="Gene3D" id="3.90.780.10">
    <property type="entry name" value="5'-Nucleotidase, C-terminal domain"/>
    <property type="match status" value="1"/>
</dbReference>
<gene>
    <name evidence="4" type="ORF">NADRNF5_0519</name>
</gene>
<reference evidence="4 5" key="2">
    <citation type="journal article" date="2016" name="ISME J.">
        <title>Physiological and genomic characterization of two novel marine thaumarchaeal strains indicates niche differentiation.</title>
        <authorList>
            <person name="Bayer B."/>
            <person name="Vojvoda J."/>
            <person name="Offre P."/>
            <person name="Alves R.J."/>
            <person name="Elisabeth N.H."/>
            <person name="Garcia J.A."/>
            <person name="Volland J.M."/>
            <person name="Srivastava A."/>
            <person name="Schleper C."/>
            <person name="Herndl G.J."/>
        </authorList>
    </citation>
    <scope>NUCLEOTIDE SEQUENCE [LARGE SCALE GENOMIC DNA]</scope>
    <source>
        <strain evidence="4 5">NF5</strain>
    </source>
</reference>
<feature type="domain" description="5'-Nucleotidase C-terminal" evidence="3">
    <location>
        <begin position="323"/>
        <end position="393"/>
    </location>
</feature>
<accession>A0A0D5C1K6</accession>
<dbReference type="Gene3D" id="3.60.21.10">
    <property type="match status" value="1"/>
</dbReference>
<evidence type="ECO:0000259" key="2">
    <source>
        <dbReference type="Pfam" id="PF00149"/>
    </source>
</evidence>
<dbReference type="InterPro" id="IPR006179">
    <property type="entry name" value="5_nucleotidase/apyrase"/>
</dbReference>
<dbReference type="Pfam" id="PF00149">
    <property type="entry name" value="Metallophos"/>
    <property type="match status" value="1"/>
</dbReference>
<reference evidence="5" key="1">
    <citation type="submission" date="2015-03" db="EMBL/GenBank/DDBJ databases">
        <title>Characterization of two novel Thaumarchaeota isolated from the Northern Adriatic Sea.</title>
        <authorList>
            <person name="Bayer B."/>
            <person name="Vojvoda J."/>
            <person name="Offre P."/>
            <person name="Srivastava A."/>
            <person name="Elisabeth N."/>
            <person name="Garcia J.A.L."/>
            <person name="Schleper C."/>
            <person name="Herndl G.J."/>
        </authorList>
    </citation>
    <scope>NUCLEOTIDE SEQUENCE [LARGE SCALE GENOMIC DNA]</scope>
    <source>
        <strain evidence="5">NF5</strain>
    </source>
</reference>
<dbReference type="GO" id="GO:0008253">
    <property type="term" value="F:5'-nucleotidase activity"/>
    <property type="evidence" value="ECO:0007669"/>
    <property type="project" value="UniProtKB-EC"/>
</dbReference>
<dbReference type="KEGG" id="nin:NADRNF5_0519"/>
<protein>
    <submittedName>
        <fullName evidence="4">Putative 5'-nucleotidase</fullName>
        <ecNumber evidence="4">3.1.3.5</ecNumber>
    </submittedName>
</protein>
<evidence type="ECO:0000259" key="3">
    <source>
        <dbReference type="Pfam" id="PF02872"/>
    </source>
</evidence>
<dbReference type="InterPro" id="IPR008334">
    <property type="entry name" value="5'-Nucleotdase_C"/>
</dbReference>
<dbReference type="STRING" id="1580092.NADRNF5_0519"/>
<dbReference type="SUPFAM" id="SSF55816">
    <property type="entry name" value="5'-nucleotidase (syn. UDP-sugar hydrolase), C-terminal domain"/>
    <property type="match status" value="1"/>
</dbReference>
<evidence type="ECO:0000256" key="1">
    <source>
        <dbReference type="ARBA" id="ARBA00022729"/>
    </source>
</evidence>